<accession>A0A2J6R264</accession>
<proteinExistence type="predicted"/>
<sequence>MATGLEIVPIALAVYPALILIFEQYKTGAEYYTKWASFRARYARFARETKAQNLLLRNIIQDLLCCGPQPLFGDIKSINILMTRLEAETFSWKDPKLAKSLKDRLGDEGFELCIEYIECLMDSTRDLKEEVERSVLSTAQRTQNPPKPSTWLEKQWERLDQTFSEARYKNLKTAETFLIRLEQLIKSCDKSRETLHEHGKDLSVANFFNRVMKNASALHSVLKKSWHCGSNESHTAMLQLERRASERESDFKSLFLLHSQEATISERDDSAEYVQQDIHIAIQSQVERESHLRPLIIVNGPEENQNVQRSADSGEVVLCPSDGAGSATSETHSKTSQKKGREKVKEKIRAAQELAKKLIRRKKKDNESEVGIRTRDISSRTDCLAASVEAATPSPEQNMEPVVEEEVSAAIAVTGIENVLGDSILSGSIQDLCQSLKQRTTAKQPLGWLLDQRQSCHNFTTARASRTFRGLPDGKFKSLKELLEGDRLEFPDEDRHMVAAILASSLLQLQRTPWLADFWNKKDILFLIENNKVLYKQPYICKQFLSCEITALDPGNPDDENTENLPEFRPRASLESLGIVLTELCLGEILEGRPERTDLLPPTQGNDRSHDYLLSIARSLLPEMDRIERMFSDIIESCLYFEDMKKAKKGKLDELRLAIYLKIVEPLCRKVDERWPGKWDDNILI</sequence>
<evidence type="ECO:0000313" key="3">
    <source>
        <dbReference type="EMBL" id="PMD32612.1"/>
    </source>
</evidence>
<evidence type="ECO:0000313" key="4">
    <source>
        <dbReference type="Proteomes" id="UP000235786"/>
    </source>
</evidence>
<feature type="domain" description="DUF7580" evidence="2">
    <location>
        <begin position="425"/>
        <end position="672"/>
    </location>
</feature>
<dbReference type="AlphaFoldDB" id="A0A2J6R264"/>
<evidence type="ECO:0000256" key="1">
    <source>
        <dbReference type="SAM" id="MobiDB-lite"/>
    </source>
</evidence>
<dbReference type="OrthoDB" id="3526401at2759"/>
<keyword evidence="4" id="KW-1185">Reference proteome</keyword>
<dbReference type="PANTHER" id="PTHR35186:SF4">
    <property type="entry name" value="PRION-INHIBITION AND PROPAGATION HELO DOMAIN-CONTAINING PROTEIN"/>
    <property type="match status" value="1"/>
</dbReference>
<feature type="region of interest" description="Disordered" evidence="1">
    <location>
        <begin position="319"/>
        <end position="342"/>
    </location>
</feature>
<gene>
    <name evidence="3" type="ORF">L207DRAFT_639906</name>
</gene>
<organism evidence="3 4">
    <name type="scientific">Hyaloscypha variabilis (strain UAMH 11265 / GT02V1 / F)</name>
    <name type="common">Meliniomyces variabilis</name>
    <dbReference type="NCBI Taxonomy" id="1149755"/>
    <lineage>
        <taxon>Eukaryota</taxon>
        <taxon>Fungi</taxon>
        <taxon>Dikarya</taxon>
        <taxon>Ascomycota</taxon>
        <taxon>Pezizomycotina</taxon>
        <taxon>Leotiomycetes</taxon>
        <taxon>Helotiales</taxon>
        <taxon>Hyaloscyphaceae</taxon>
        <taxon>Hyaloscypha</taxon>
        <taxon>Hyaloscypha variabilis</taxon>
    </lineage>
</organism>
<dbReference type="Pfam" id="PF24476">
    <property type="entry name" value="DUF7580"/>
    <property type="match status" value="1"/>
</dbReference>
<reference evidence="3 4" key="1">
    <citation type="submission" date="2016-04" db="EMBL/GenBank/DDBJ databases">
        <title>A degradative enzymes factory behind the ericoid mycorrhizal symbiosis.</title>
        <authorList>
            <consortium name="DOE Joint Genome Institute"/>
            <person name="Martino E."/>
            <person name="Morin E."/>
            <person name="Grelet G."/>
            <person name="Kuo A."/>
            <person name="Kohler A."/>
            <person name="Daghino S."/>
            <person name="Barry K."/>
            <person name="Choi C."/>
            <person name="Cichocki N."/>
            <person name="Clum A."/>
            <person name="Copeland A."/>
            <person name="Hainaut M."/>
            <person name="Haridas S."/>
            <person name="Labutti K."/>
            <person name="Lindquist E."/>
            <person name="Lipzen A."/>
            <person name="Khouja H.-R."/>
            <person name="Murat C."/>
            <person name="Ohm R."/>
            <person name="Olson A."/>
            <person name="Spatafora J."/>
            <person name="Veneault-Fourrey C."/>
            <person name="Henrissat B."/>
            <person name="Grigoriev I."/>
            <person name="Martin F."/>
            <person name="Perotto S."/>
        </authorList>
    </citation>
    <scope>NUCLEOTIDE SEQUENCE [LARGE SCALE GENOMIC DNA]</scope>
    <source>
        <strain evidence="3 4">F</strain>
    </source>
</reference>
<dbReference type="PANTHER" id="PTHR35186">
    <property type="entry name" value="ANK_REP_REGION DOMAIN-CONTAINING PROTEIN"/>
    <property type="match status" value="1"/>
</dbReference>
<dbReference type="Proteomes" id="UP000235786">
    <property type="component" value="Unassembled WGS sequence"/>
</dbReference>
<protein>
    <recommendedName>
        <fullName evidence="2">DUF7580 domain-containing protein</fullName>
    </recommendedName>
</protein>
<evidence type="ECO:0000259" key="2">
    <source>
        <dbReference type="Pfam" id="PF24476"/>
    </source>
</evidence>
<dbReference type="InterPro" id="IPR056002">
    <property type="entry name" value="DUF7580"/>
</dbReference>
<name>A0A2J6R264_HYAVF</name>
<dbReference type="EMBL" id="KZ613958">
    <property type="protein sequence ID" value="PMD32612.1"/>
    <property type="molecule type" value="Genomic_DNA"/>
</dbReference>